<evidence type="ECO:0000256" key="2">
    <source>
        <dbReference type="SAM" id="Phobius"/>
    </source>
</evidence>
<dbReference type="EMBL" id="LT629734">
    <property type="protein sequence ID" value="SDS22905.1"/>
    <property type="molecule type" value="Genomic_DNA"/>
</dbReference>
<dbReference type="RefSeq" id="WP_092666727.1">
    <property type="nucleotide sequence ID" value="NZ_LT629734.1"/>
</dbReference>
<dbReference type="OrthoDB" id="4966056at2"/>
<keyword evidence="2" id="KW-0812">Transmembrane</keyword>
<feature type="transmembrane region" description="Helical" evidence="2">
    <location>
        <begin position="217"/>
        <end position="250"/>
    </location>
</feature>
<evidence type="ECO:0000256" key="1">
    <source>
        <dbReference type="SAM" id="Coils"/>
    </source>
</evidence>
<dbReference type="AlphaFoldDB" id="A0A1H1QHK1"/>
<evidence type="ECO:0000313" key="4">
    <source>
        <dbReference type="Proteomes" id="UP000199649"/>
    </source>
</evidence>
<keyword evidence="4" id="KW-1185">Reference proteome</keyword>
<evidence type="ECO:0000313" key="3">
    <source>
        <dbReference type="EMBL" id="SDS22905.1"/>
    </source>
</evidence>
<organism evidence="3 4">
    <name type="scientific">Agrococcus carbonis</name>
    <dbReference type="NCBI Taxonomy" id="684552"/>
    <lineage>
        <taxon>Bacteria</taxon>
        <taxon>Bacillati</taxon>
        <taxon>Actinomycetota</taxon>
        <taxon>Actinomycetes</taxon>
        <taxon>Micrococcales</taxon>
        <taxon>Microbacteriaceae</taxon>
        <taxon>Agrococcus</taxon>
    </lineage>
</organism>
<sequence>MTMRSPNEGYELRALEGDAPAIQEHGRVLGELAETMVMTADRLIELGDSSLYRSQATDKLSTTAAEVEEDLRAASVRYDLTGDAVVTYGVALAQAQDCINPNVETIRTAEEEYQAARRALDDAEDERDGLRRVMPWEDEPTEAQTAAAALAVATASGELAGKEQTRNALWATYETAFGDWSEAYDAAVDGIEHAMDTAGNDDGFWEALDNFLDALGWVILVLSIVALIIGAPFTGLLAGILLGLSALVALGRLVQYAAGQATLADVALSLIALLPFGIGRVLSKGAPTLSAVMGGARGQIVSSIRSALPAMRFSTPFRNISTAWQWFRAPAAARAALPHPGVFTNPLTAMRLGGAQTAQVQTFVQTMRTSPYASTLAQLADDTARAMPTPWLQSANTNLWVGEFGYGVATTTGALSSFFGAEQVTVDDGPIR</sequence>
<gene>
    <name evidence="3" type="ORF">SAMN04489719_1839</name>
</gene>
<dbReference type="STRING" id="684552.SAMN04489719_1839"/>
<dbReference type="Proteomes" id="UP000199649">
    <property type="component" value="Chromosome I"/>
</dbReference>
<proteinExistence type="predicted"/>
<name>A0A1H1QHK1_9MICO</name>
<reference evidence="4" key="1">
    <citation type="submission" date="2016-10" db="EMBL/GenBank/DDBJ databases">
        <authorList>
            <person name="Varghese N."/>
            <person name="Submissions S."/>
        </authorList>
    </citation>
    <scope>NUCLEOTIDE SEQUENCE [LARGE SCALE GENOMIC DNA]</scope>
    <source>
        <strain evidence="4">DSM 22965</strain>
    </source>
</reference>
<feature type="coiled-coil region" evidence="1">
    <location>
        <begin position="106"/>
        <end position="133"/>
    </location>
</feature>
<keyword evidence="2" id="KW-0472">Membrane</keyword>
<accession>A0A1H1QHK1</accession>
<keyword evidence="2" id="KW-1133">Transmembrane helix</keyword>
<protein>
    <submittedName>
        <fullName evidence="3">Uncharacterized protein</fullName>
    </submittedName>
</protein>
<feature type="transmembrane region" description="Helical" evidence="2">
    <location>
        <begin position="262"/>
        <end position="282"/>
    </location>
</feature>
<keyword evidence="1" id="KW-0175">Coiled coil</keyword>